<proteinExistence type="predicted"/>
<evidence type="ECO:0000313" key="2">
    <source>
        <dbReference type="Proteomes" id="UP001214576"/>
    </source>
</evidence>
<dbReference type="Proteomes" id="UP001214576">
    <property type="component" value="Unassembled WGS sequence"/>
</dbReference>
<evidence type="ECO:0000313" key="1">
    <source>
        <dbReference type="EMBL" id="KAI4537061.1"/>
    </source>
</evidence>
<gene>
    <name evidence="1" type="ORF">MG293_013264</name>
</gene>
<comment type="caution">
    <text evidence="1">The sequence shown here is derived from an EMBL/GenBank/DDBJ whole genome shotgun (WGS) entry which is preliminary data.</text>
</comment>
<accession>A0AAD4U215</accession>
<protein>
    <submittedName>
        <fullName evidence="1">Uncharacterized protein</fullName>
    </submittedName>
</protein>
<keyword evidence="2" id="KW-1185">Reference proteome</keyword>
<reference evidence="1" key="1">
    <citation type="submission" date="2022-03" db="EMBL/GenBank/DDBJ databases">
        <title>Genomic analyses of argali, domestic sheep and their hybrids provide insights into chromosomal evolution, heterosis and genetic basis of agronomic traits.</title>
        <authorList>
            <person name="Li M."/>
        </authorList>
    </citation>
    <scope>NUCLEOTIDE SEQUENCE</scope>
    <source>
        <strain evidence="1">CAU-MHL-2022a</strain>
        <tissue evidence="1">Skin</tissue>
    </source>
</reference>
<dbReference type="AlphaFoldDB" id="A0AAD4U215"/>
<dbReference type="EMBL" id="JAKZEL010000015">
    <property type="protein sequence ID" value="KAI4537061.1"/>
    <property type="molecule type" value="Genomic_DNA"/>
</dbReference>
<organism evidence="1 2">
    <name type="scientific">Ovis ammon polii</name>
    <dbReference type="NCBI Taxonomy" id="230172"/>
    <lineage>
        <taxon>Eukaryota</taxon>
        <taxon>Metazoa</taxon>
        <taxon>Chordata</taxon>
        <taxon>Craniata</taxon>
        <taxon>Vertebrata</taxon>
        <taxon>Euteleostomi</taxon>
        <taxon>Mammalia</taxon>
        <taxon>Eutheria</taxon>
        <taxon>Laurasiatheria</taxon>
        <taxon>Artiodactyla</taxon>
        <taxon>Ruminantia</taxon>
        <taxon>Pecora</taxon>
        <taxon>Bovidae</taxon>
        <taxon>Caprinae</taxon>
        <taxon>Ovis</taxon>
    </lineage>
</organism>
<sequence>MEIKNILDFVIQLLSAQDYEKVKYTIKIECKSLGYFPNAGYIQSTVFHEEYEQMNKADVMWISETERSDIDMRNCFYQSNPHFVTTGEPGLVPPGTAVEPCCCAPHESKATYTVRGLDKNNEKIKTKNEVPQIYHIIPRREKECFENNWNKGFPGGSVVKSLPARAGDVGLIPDLGRFHMQSKAAKPVLHSYRACALKPGNCIY</sequence>
<name>A0AAD4U215_OVIAM</name>